<feature type="domain" description="Transposase DDE" evidence="1">
    <location>
        <begin position="8"/>
        <end position="78"/>
    </location>
</feature>
<protein>
    <recommendedName>
        <fullName evidence="1">Transposase DDE domain-containing protein</fullName>
    </recommendedName>
</protein>
<dbReference type="InterPro" id="IPR025668">
    <property type="entry name" value="Tnp_DDE_dom"/>
</dbReference>
<evidence type="ECO:0000313" key="2">
    <source>
        <dbReference type="EMBL" id="SYZ78091.1"/>
    </source>
</evidence>
<evidence type="ECO:0000259" key="1">
    <source>
        <dbReference type="Pfam" id="PF13701"/>
    </source>
</evidence>
<dbReference type="Pfam" id="PF13701">
    <property type="entry name" value="DDE_Tnp_1_4"/>
    <property type="match status" value="1"/>
</dbReference>
<dbReference type="EMBL" id="UNRR01000012">
    <property type="protein sequence ID" value="SYZ78091.1"/>
    <property type="molecule type" value="Genomic_DNA"/>
</dbReference>
<accession>A0A383TF66</accession>
<sequence length="78" mass="8929">MATLHEKKVQFNSKLTISNTGGNLSTDSGLVLVKEFMESLNFSDLSKQYLGIEDKRLYHIHDNFSLMEQLIYQNIAGY</sequence>
<name>A0A383TF66_9LACT</name>
<dbReference type="AlphaFoldDB" id="A0A383TF66"/>
<dbReference type="Proteomes" id="UP000262072">
    <property type="component" value="Unassembled WGS sequence"/>
</dbReference>
<gene>
    <name evidence="2" type="ORF">TART1_0869</name>
</gene>
<evidence type="ECO:0000313" key="3">
    <source>
        <dbReference type="Proteomes" id="UP000262072"/>
    </source>
</evidence>
<feature type="non-terminal residue" evidence="2">
    <location>
        <position position="78"/>
    </location>
</feature>
<organism evidence="2 3">
    <name type="scientific">Trichococcus shcherbakoviae</name>
    <dbReference type="NCBI Taxonomy" id="2094020"/>
    <lineage>
        <taxon>Bacteria</taxon>
        <taxon>Bacillati</taxon>
        <taxon>Bacillota</taxon>
        <taxon>Bacilli</taxon>
        <taxon>Lactobacillales</taxon>
        <taxon>Carnobacteriaceae</taxon>
        <taxon>Trichococcus</taxon>
    </lineage>
</organism>
<proteinExistence type="predicted"/>
<reference evidence="3" key="1">
    <citation type="submission" date="2018-05" db="EMBL/GenBank/DDBJ databases">
        <authorList>
            <person name="Strepis N."/>
        </authorList>
    </citation>
    <scope>NUCLEOTIDE SEQUENCE [LARGE SCALE GENOMIC DNA]</scope>
</reference>